<dbReference type="PIRSF" id="PIRSF001332">
    <property type="entry name" value="Acetolac_decarb"/>
    <property type="match status" value="1"/>
</dbReference>
<dbReference type="Proteomes" id="UP000245433">
    <property type="component" value="Unassembled WGS sequence"/>
</dbReference>
<dbReference type="Gene3D" id="3.30.1330.80">
    <property type="entry name" value="Hypothetical protein, similar to alpha- acetolactate decarboxylase, domain 2"/>
    <property type="match status" value="2"/>
</dbReference>
<evidence type="ECO:0000256" key="9">
    <source>
        <dbReference type="PIRNR" id="PIRNR001332"/>
    </source>
</evidence>
<dbReference type="PANTHER" id="PTHR35524">
    <property type="entry name" value="ALPHA-ACETOLACTATE DECARBOXYLASE"/>
    <property type="match status" value="1"/>
</dbReference>
<accession>A0A2U1DF97</accession>
<gene>
    <name evidence="10" type="ORF">C7384_101263</name>
</gene>
<dbReference type="OrthoDB" id="8612680at2"/>
<keyword evidence="8 9" id="KW-0456">Lyase</keyword>
<protein>
    <recommendedName>
        <fullName evidence="5 9">Alpha-acetolactate decarboxylase</fullName>
        <ecNumber evidence="4 9">4.1.1.5</ecNumber>
    </recommendedName>
</protein>
<organism evidence="10 11">
    <name type="scientific">Convivina intestini</name>
    <dbReference type="NCBI Taxonomy" id="1505726"/>
    <lineage>
        <taxon>Bacteria</taxon>
        <taxon>Bacillati</taxon>
        <taxon>Bacillota</taxon>
        <taxon>Bacilli</taxon>
        <taxon>Lactobacillales</taxon>
        <taxon>Lactobacillaceae</taxon>
        <taxon>Convivina</taxon>
    </lineage>
</organism>
<evidence type="ECO:0000256" key="2">
    <source>
        <dbReference type="ARBA" id="ARBA00005170"/>
    </source>
</evidence>
<sequence length="237" mass="26401">MDTTTLYQHSTLADLTAGLFSGTLPVSQLLQHGNTGIGTGDGLDGELIILDGIVYQVTSSGKVNKLQPTDKVPFATVHFANYDKVATYSGLDKDQTLERISKEKPWQNIFYSFALEGTFKYLKVRAVCKQEKPYSTLLEASKEQAIFVAQNISGKMIGHYSPKLYHGVAVGGFHYHFISDDHSFGGHVLDFQINQAELGLQAFETFQEHFPVDSKDFMDFDYNNLDNIAEQINSAEK</sequence>
<comment type="pathway">
    <text evidence="2 9">Polyol metabolism; (R,R)-butane-2,3-diol biosynthesis; (R,R)-butane-2,3-diol from pyruvate: step 2/3.</text>
</comment>
<dbReference type="AlphaFoldDB" id="A0A2U1DF97"/>
<evidence type="ECO:0000256" key="3">
    <source>
        <dbReference type="ARBA" id="ARBA00007106"/>
    </source>
</evidence>
<dbReference type="EC" id="4.1.1.5" evidence="4 9"/>
<dbReference type="InterPro" id="IPR005128">
    <property type="entry name" value="Acetolactate_a_deCO2ase"/>
</dbReference>
<dbReference type="GO" id="GO:0047605">
    <property type="term" value="F:acetolactate decarboxylase activity"/>
    <property type="evidence" value="ECO:0007669"/>
    <property type="project" value="UniProtKB-UniRule"/>
</dbReference>
<evidence type="ECO:0000256" key="6">
    <source>
        <dbReference type="ARBA" id="ARBA00022793"/>
    </source>
</evidence>
<keyword evidence="11" id="KW-1185">Reference proteome</keyword>
<evidence type="ECO:0000313" key="11">
    <source>
        <dbReference type="Proteomes" id="UP000245433"/>
    </source>
</evidence>
<evidence type="ECO:0000313" key="10">
    <source>
        <dbReference type="EMBL" id="PVY86347.1"/>
    </source>
</evidence>
<name>A0A2U1DF97_9LACO</name>
<dbReference type="GO" id="GO:0045151">
    <property type="term" value="P:acetoin biosynthetic process"/>
    <property type="evidence" value="ECO:0007669"/>
    <property type="project" value="UniProtKB-UniRule"/>
</dbReference>
<dbReference type="Pfam" id="PF03306">
    <property type="entry name" value="AAL_decarboxy"/>
    <property type="match status" value="1"/>
</dbReference>
<evidence type="ECO:0000256" key="1">
    <source>
        <dbReference type="ARBA" id="ARBA00001784"/>
    </source>
</evidence>
<dbReference type="NCBIfam" id="TIGR01252">
    <property type="entry name" value="acetolac_decarb"/>
    <property type="match status" value="1"/>
</dbReference>
<dbReference type="EMBL" id="QEKT01000001">
    <property type="protein sequence ID" value="PVY86347.1"/>
    <property type="molecule type" value="Genomic_DNA"/>
</dbReference>
<dbReference type="RefSeq" id="WP_089937657.1">
    <property type="nucleotide sequence ID" value="NZ_CAKOEX010000001.1"/>
</dbReference>
<comment type="catalytic activity">
    <reaction evidence="1 9">
        <text>(2S)-2-acetolactate + H(+) = (R)-acetoin + CO2</text>
        <dbReference type="Rhea" id="RHEA:21580"/>
        <dbReference type="ChEBI" id="CHEBI:15378"/>
        <dbReference type="ChEBI" id="CHEBI:15686"/>
        <dbReference type="ChEBI" id="CHEBI:16526"/>
        <dbReference type="ChEBI" id="CHEBI:58476"/>
        <dbReference type="EC" id="4.1.1.5"/>
    </reaction>
</comment>
<dbReference type="SUPFAM" id="SSF117856">
    <property type="entry name" value="AF0104/ALDC/Ptd012-like"/>
    <property type="match status" value="1"/>
</dbReference>
<comment type="caution">
    <text evidence="10">The sequence shown here is derived from an EMBL/GenBank/DDBJ whole genome shotgun (WGS) entry which is preliminary data.</text>
</comment>
<comment type="similarity">
    <text evidence="3 9">Belongs to the alpha-acetolactate decarboxylase family.</text>
</comment>
<evidence type="ECO:0000256" key="5">
    <source>
        <dbReference type="ARBA" id="ARBA00020164"/>
    </source>
</evidence>
<dbReference type="PANTHER" id="PTHR35524:SF1">
    <property type="entry name" value="ALPHA-ACETOLACTATE DECARBOXYLASE"/>
    <property type="match status" value="1"/>
</dbReference>
<keyword evidence="6 9" id="KW-0210">Decarboxylase</keyword>
<evidence type="ECO:0000256" key="7">
    <source>
        <dbReference type="ARBA" id="ARBA00023061"/>
    </source>
</evidence>
<evidence type="ECO:0000256" key="4">
    <source>
        <dbReference type="ARBA" id="ARBA00013204"/>
    </source>
</evidence>
<dbReference type="UniPathway" id="UPA00626">
    <property type="reaction ID" value="UER00678"/>
</dbReference>
<reference evidence="10 11" key="1">
    <citation type="submission" date="2018-04" db="EMBL/GenBank/DDBJ databases">
        <title>Genomic Encyclopedia of Type Strains, Phase IV (KMG-IV): sequencing the most valuable type-strain genomes for metagenomic binning, comparative biology and taxonomic classification.</title>
        <authorList>
            <person name="Goeker M."/>
        </authorList>
    </citation>
    <scope>NUCLEOTIDE SEQUENCE [LARGE SCALE GENOMIC DNA]</scope>
    <source>
        <strain evidence="10 11">DSM 28795</strain>
    </source>
</reference>
<proteinExistence type="inferred from homology"/>
<evidence type="ECO:0000256" key="8">
    <source>
        <dbReference type="ARBA" id="ARBA00023239"/>
    </source>
</evidence>
<dbReference type="CDD" id="cd17299">
    <property type="entry name" value="acetolactate_decarboxylase"/>
    <property type="match status" value="1"/>
</dbReference>
<keyword evidence="7 9" id="KW-0005">Acetoin biosynthesis</keyword>